<dbReference type="EMBL" id="KN726936">
    <property type="protein sequence ID" value="KIH66853.1"/>
    <property type="molecule type" value="Genomic_DNA"/>
</dbReference>
<keyword evidence="1" id="KW-0732">Signal</keyword>
<sequence length="87" mass="9581">MPSRLVSWLCFVSVAPLDLHVCCYQPSLDPPRSRKPPSRRVPSVALACWWIDNRLVSIYEAAVSLLPSLCCSRHTHAASLDSSTTTG</sequence>
<dbReference type="AlphaFoldDB" id="A0A0C2DAX5"/>
<evidence type="ECO:0000313" key="2">
    <source>
        <dbReference type="EMBL" id="KIH66853.1"/>
    </source>
</evidence>
<name>A0A0C2DAX5_9BILA</name>
<protein>
    <recommendedName>
        <fullName evidence="4">Secreted protein</fullName>
    </recommendedName>
</protein>
<evidence type="ECO:0000313" key="3">
    <source>
        <dbReference type="Proteomes" id="UP000054047"/>
    </source>
</evidence>
<evidence type="ECO:0008006" key="4">
    <source>
        <dbReference type="Google" id="ProtNLM"/>
    </source>
</evidence>
<feature type="signal peptide" evidence="1">
    <location>
        <begin position="1"/>
        <end position="24"/>
    </location>
</feature>
<gene>
    <name evidence="2" type="ORF">ANCDUO_02819</name>
</gene>
<reference evidence="2 3" key="1">
    <citation type="submission" date="2013-12" db="EMBL/GenBank/DDBJ databases">
        <title>Draft genome of the parsitic nematode Ancylostoma duodenale.</title>
        <authorList>
            <person name="Mitreva M."/>
        </authorList>
    </citation>
    <scope>NUCLEOTIDE SEQUENCE [LARGE SCALE GENOMIC DNA]</scope>
    <source>
        <strain evidence="2 3">Zhejiang</strain>
    </source>
</reference>
<proteinExistence type="predicted"/>
<feature type="chain" id="PRO_5002164163" description="Secreted protein" evidence="1">
    <location>
        <begin position="25"/>
        <end position="87"/>
    </location>
</feature>
<evidence type="ECO:0000256" key="1">
    <source>
        <dbReference type="SAM" id="SignalP"/>
    </source>
</evidence>
<organism evidence="2 3">
    <name type="scientific">Ancylostoma duodenale</name>
    <dbReference type="NCBI Taxonomy" id="51022"/>
    <lineage>
        <taxon>Eukaryota</taxon>
        <taxon>Metazoa</taxon>
        <taxon>Ecdysozoa</taxon>
        <taxon>Nematoda</taxon>
        <taxon>Chromadorea</taxon>
        <taxon>Rhabditida</taxon>
        <taxon>Rhabditina</taxon>
        <taxon>Rhabditomorpha</taxon>
        <taxon>Strongyloidea</taxon>
        <taxon>Ancylostomatidae</taxon>
        <taxon>Ancylostomatinae</taxon>
        <taxon>Ancylostoma</taxon>
    </lineage>
</organism>
<accession>A0A0C2DAX5</accession>
<keyword evidence="3" id="KW-1185">Reference proteome</keyword>
<dbReference type="Proteomes" id="UP000054047">
    <property type="component" value="Unassembled WGS sequence"/>
</dbReference>